<dbReference type="RefSeq" id="WP_005688762.1">
    <property type="nucleotide sequence ID" value="NZ_CABFNI010000013.1"/>
</dbReference>
<keyword evidence="1" id="KW-0472">Membrane</keyword>
<reference evidence="2 5" key="2">
    <citation type="submission" date="2020-07" db="EMBL/GenBank/DDBJ databases">
        <title>Organ Donor 1.</title>
        <authorList>
            <person name="Marsh A.J."/>
            <person name="Azcarate-Peril M.A."/>
        </authorList>
    </citation>
    <scope>NUCLEOTIDE SEQUENCE [LARGE SCALE GENOMIC DNA]</scope>
    <source>
        <strain evidence="2 5">AMC0712</strain>
    </source>
</reference>
<evidence type="ECO:0000256" key="1">
    <source>
        <dbReference type="SAM" id="Phobius"/>
    </source>
</evidence>
<feature type="transmembrane region" description="Helical" evidence="1">
    <location>
        <begin position="41"/>
        <end position="60"/>
    </location>
</feature>
<sequence length="63" mass="6981">MKKHSRHSEGVWLDIVCCISLWLAVGSLVAAATVIHINRPYIIIMLALAFCAIGETVAVFKNW</sequence>
<protein>
    <submittedName>
        <fullName evidence="2">Uncharacterized protein</fullName>
    </submittedName>
</protein>
<reference evidence="3 4" key="1">
    <citation type="submission" date="2019-04" db="EMBL/GenBank/DDBJ databases">
        <title>Genome Announcement to Ensure Probiotic Safety of Lactobacillus rhamnosus UBLR-58.</title>
        <authorList>
            <person name="Sulthana A."/>
            <person name="Lakshmi S.G."/>
            <person name="Madempudi R.S."/>
        </authorList>
    </citation>
    <scope>NUCLEOTIDE SEQUENCE [LARGE SCALE GENOMIC DNA]</scope>
    <source>
        <strain evidence="3 4">UBLR-58</strain>
    </source>
</reference>
<dbReference type="EMBL" id="SSHM01000001">
    <property type="protein sequence ID" value="THC80697.1"/>
    <property type="molecule type" value="Genomic_DNA"/>
</dbReference>
<name>A0A171JAC1_LACRH</name>
<evidence type="ECO:0000313" key="3">
    <source>
        <dbReference type="EMBL" id="THC80697.1"/>
    </source>
</evidence>
<dbReference type="AlphaFoldDB" id="A0A171JAC1"/>
<keyword evidence="1" id="KW-0812">Transmembrane</keyword>
<evidence type="ECO:0000313" key="2">
    <source>
        <dbReference type="EMBL" id="NZA04927.1"/>
    </source>
</evidence>
<dbReference type="EMBL" id="JACCKI010000004">
    <property type="protein sequence ID" value="NZA04927.1"/>
    <property type="molecule type" value="Genomic_DNA"/>
</dbReference>
<feature type="transmembrane region" description="Helical" evidence="1">
    <location>
        <begin position="12"/>
        <end position="35"/>
    </location>
</feature>
<evidence type="ECO:0000313" key="4">
    <source>
        <dbReference type="Proteomes" id="UP000307517"/>
    </source>
</evidence>
<evidence type="ECO:0000313" key="5">
    <source>
        <dbReference type="Proteomes" id="UP000552935"/>
    </source>
</evidence>
<dbReference type="Proteomes" id="UP000552935">
    <property type="component" value="Unassembled WGS sequence"/>
</dbReference>
<organism evidence="2 5">
    <name type="scientific">Lacticaseibacillus rhamnosus</name>
    <name type="common">Lactobacillus rhamnosus</name>
    <dbReference type="NCBI Taxonomy" id="47715"/>
    <lineage>
        <taxon>Bacteria</taxon>
        <taxon>Bacillati</taxon>
        <taxon>Bacillota</taxon>
        <taxon>Bacilli</taxon>
        <taxon>Lactobacillales</taxon>
        <taxon>Lactobacillaceae</taxon>
        <taxon>Lacticaseibacillus</taxon>
    </lineage>
</organism>
<comment type="caution">
    <text evidence="2">The sequence shown here is derived from an EMBL/GenBank/DDBJ whole genome shotgun (WGS) entry which is preliminary data.</text>
</comment>
<accession>A0A171JAC1</accession>
<keyword evidence="1" id="KW-1133">Transmembrane helix</keyword>
<proteinExistence type="predicted"/>
<dbReference type="Proteomes" id="UP000307517">
    <property type="component" value="Unassembled WGS sequence"/>
</dbReference>
<gene>
    <name evidence="3" type="ORF">E6L36_10005</name>
    <name evidence="2" type="ORF">H0N82_07355</name>
</gene>